<dbReference type="PANTHER" id="PTHR18867">
    <property type="entry name" value="RAD50"/>
    <property type="match status" value="1"/>
</dbReference>
<dbReference type="InterPro" id="IPR013134">
    <property type="entry name" value="Zn_hook_RAD50"/>
</dbReference>
<gene>
    <name evidence="9" type="ORF">AAG570_011094</name>
</gene>
<keyword evidence="1 6" id="KW-0479">Metal-binding</keyword>
<feature type="domain" description="Zinc-hook" evidence="8">
    <location>
        <begin position="373"/>
        <end position="471"/>
    </location>
</feature>
<dbReference type="Proteomes" id="UP001558652">
    <property type="component" value="Unassembled WGS sequence"/>
</dbReference>
<dbReference type="GO" id="GO:0046872">
    <property type="term" value="F:metal ion binding"/>
    <property type="evidence" value="ECO:0007669"/>
    <property type="project" value="UniProtKB-UniRule"/>
</dbReference>
<dbReference type="Gene3D" id="1.10.287.1490">
    <property type="match status" value="1"/>
</dbReference>
<keyword evidence="2" id="KW-0547">Nucleotide-binding</keyword>
<sequence>MKLHTEHETLKTKMEGVRNTINDYKAAISFVFGGTDVELEQAIENFQQGLCEKQKLIETLEREEENVVREQKRHQLLISEEQKKLGQLMRDLERNREKIAERNSAMIKLCEDLSIATSHAHLSEVDEVARVISSIEQAVRHNNNSVLSLKTKQEQEVAELQKGIYNLRDDRAKLLQVIENKKSALAQNKEDLIKVKGDIQEVDQSAEMLGRLQTKLDRVKKELDDINQNTDIESLENEIKQADKEREMHEDNLTIIQGEIDQLQTLSNIQAELDIQKSNKSRKEAEIQKLTARHKDSLKHLLKEVPEQGIKFRLQACIDRLADEITSKKAEAKSLEHKIATLEIEKTHLSEKLMSAKRSHESDECAITEACKGKDYESYLLELSNKVQELQDHKGTLSSSEYMFRRYVQKLQQNKPCCPLCHRNFSAEDEVVKLISELSLKVRELPTKLRTNKQQLDVTQEEYRNLLQLKPKFDRLSTLSNSEIPGIQSSLEAVDRKLETANEKLALIQAELVSPQTDETLAKSIQGDIILLEQYISECKQISRDIQKIESKLPSGSNRTLKEAMNERNNAQACFQNARQTVEKLQTKKNDLMTKRHRLQEEKNKIQDQQMRISGNTQMRAQLSERQKELESLEVIMQMELDKYMEDSAKVVNQLEQSSRQMRARLASNADELDRLTKKVSTLILRGSGRYGG</sequence>
<proteinExistence type="predicted"/>
<keyword evidence="10" id="KW-1185">Reference proteome</keyword>
<dbReference type="PANTHER" id="PTHR18867:SF12">
    <property type="entry name" value="DNA REPAIR PROTEIN RAD50"/>
    <property type="match status" value="1"/>
</dbReference>
<accession>A0ABD0YJS6</accession>
<evidence type="ECO:0000256" key="4">
    <source>
        <dbReference type="ARBA" id="ARBA00022840"/>
    </source>
</evidence>
<dbReference type="GO" id="GO:0005524">
    <property type="term" value="F:ATP binding"/>
    <property type="evidence" value="ECO:0007669"/>
    <property type="project" value="UniProtKB-KW"/>
</dbReference>
<evidence type="ECO:0000256" key="2">
    <source>
        <dbReference type="ARBA" id="ARBA00022741"/>
    </source>
</evidence>
<evidence type="ECO:0000256" key="5">
    <source>
        <dbReference type="ARBA" id="ARBA00023054"/>
    </source>
</evidence>
<dbReference type="Gene3D" id="1.10.287.510">
    <property type="entry name" value="Helix hairpin bin"/>
    <property type="match status" value="1"/>
</dbReference>
<evidence type="ECO:0000256" key="1">
    <source>
        <dbReference type="ARBA" id="ARBA00022723"/>
    </source>
</evidence>
<dbReference type="PROSITE" id="PS51131">
    <property type="entry name" value="ZN_HOOK"/>
    <property type="match status" value="1"/>
</dbReference>
<organism evidence="9 10">
    <name type="scientific">Ranatra chinensis</name>
    <dbReference type="NCBI Taxonomy" id="642074"/>
    <lineage>
        <taxon>Eukaryota</taxon>
        <taxon>Metazoa</taxon>
        <taxon>Ecdysozoa</taxon>
        <taxon>Arthropoda</taxon>
        <taxon>Hexapoda</taxon>
        <taxon>Insecta</taxon>
        <taxon>Pterygota</taxon>
        <taxon>Neoptera</taxon>
        <taxon>Paraneoptera</taxon>
        <taxon>Hemiptera</taxon>
        <taxon>Heteroptera</taxon>
        <taxon>Panheteroptera</taxon>
        <taxon>Nepomorpha</taxon>
        <taxon>Nepidae</taxon>
        <taxon>Ranatrinae</taxon>
        <taxon>Ranatra</taxon>
    </lineage>
</organism>
<dbReference type="EMBL" id="JBFDAA010000006">
    <property type="protein sequence ID" value="KAL1131477.1"/>
    <property type="molecule type" value="Genomic_DNA"/>
</dbReference>
<feature type="binding site" evidence="6">
    <location>
        <position position="421"/>
    </location>
    <ligand>
        <name>Zn(2+)</name>
        <dbReference type="ChEBI" id="CHEBI:29105"/>
    </ligand>
</feature>
<evidence type="ECO:0000313" key="9">
    <source>
        <dbReference type="EMBL" id="KAL1131477.1"/>
    </source>
</evidence>
<dbReference type="SUPFAM" id="SSF75712">
    <property type="entry name" value="Rad50 coiled-coil Zn hook"/>
    <property type="match status" value="1"/>
</dbReference>
<dbReference type="Pfam" id="PF04423">
    <property type="entry name" value="Rad50_zn_hook"/>
    <property type="match status" value="1"/>
</dbReference>
<keyword evidence="4" id="KW-0067">ATP-binding</keyword>
<comment type="caution">
    <text evidence="9">The sequence shown here is derived from an EMBL/GenBank/DDBJ whole genome shotgun (WGS) entry which is preliminary data.</text>
</comment>
<name>A0ABD0YJS6_9HEMI</name>
<evidence type="ECO:0000256" key="6">
    <source>
        <dbReference type="PROSITE-ProRule" id="PRU00471"/>
    </source>
</evidence>
<feature type="coiled-coil region" evidence="7">
    <location>
        <begin position="53"/>
        <end position="109"/>
    </location>
</feature>
<dbReference type="AlphaFoldDB" id="A0ABD0YJS6"/>
<feature type="coiled-coil region" evidence="7">
    <location>
        <begin position="491"/>
        <end position="636"/>
    </location>
</feature>
<evidence type="ECO:0000313" key="10">
    <source>
        <dbReference type="Proteomes" id="UP001558652"/>
    </source>
</evidence>
<reference evidence="9 10" key="1">
    <citation type="submission" date="2024-07" db="EMBL/GenBank/DDBJ databases">
        <title>Chromosome-level genome assembly of the water stick insect Ranatra chinensis (Heteroptera: Nepidae).</title>
        <authorList>
            <person name="Liu X."/>
        </authorList>
    </citation>
    <scope>NUCLEOTIDE SEQUENCE [LARGE SCALE GENOMIC DNA]</scope>
    <source>
        <strain evidence="9">Cailab_2021Rc</strain>
        <tissue evidence="9">Muscle</tissue>
    </source>
</reference>
<protein>
    <recommendedName>
        <fullName evidence="8">Zinc-hook domain-containing protein</fullName>
    </recommendedName>
</protein>
<evidence type="ECO:0000256" key="7">
    <source>
        <dbReference type="SAM" id="Coils"/>
    </source>
</evidence>
<keyword evidence="3 6" id="KW-0862">Zinc</keyword>
<evidence type="ECO:0000259" key="8">
    <source>
        <dbReference type="PROSITE" id="PS51131"/>
    </source>
</evidence>
<evidence type="ECO:0000256" key="3">
    <source>
        <dbReference type="ARBA" id="ARBA00022833"/>
    </source>
</evidence>
<feature type="coiled-coil region" evidence="7">
    <location>
        <begin position="175"/>
        <end position="293"/>
    </location>
</feature>
<feature type="coiled-coil region" evidence="7">
    <location>
        <begin position="318"/>
        <end position="359"/>
    </location>
</feature>
<feature type="binding site" evidence="6">
    <location>
        <position position="418"/>
    </location>
    <ligand>
        <name>Zn(2+)</name>
        <dbReference type="ChEBI" id="CHEBI:29105"/>
    </ligand>
</feature>
<keyword evidence="5 7" id="KW-0175">Coiled coil</keyword>